<gene>
    <name evidence="2" type="ORF">HHI36_015593</name>
</gene>
<sequence>MYFSQINRIDACEFCLCLDGEMFCWWQDCPPATDGPFNVVARKTPTSSQDQPSSSNSSTTAHAIPAKETKNTNYHSTDDDNNIPKIPSKSETSDDRHSERSHNTSSNLTSSSTPVPEFCVVMGVEYKIGEKLPHDTGNCIECICGPSAKVTCSPNQCVPLGEEINDYRPPEPRLANSDSF</sequence>
<dbReference type="EMBL" id="JABFTP020000062">
    <property type="protein sequence ID" value="KAL3274179.1"/>
    <property type="molecule type" value="Genomic_DNA"/>
</dbReference>
<proteinExistence type="predicted"/>
<evidence type="ECO:0000313" key="3">
    <source>
        <dbReference type="Proteomes" id="UP001516400"/>
    </source>
</evidence>
<protein>
    <recommendedName>
        <fullName evidence="4">Kielin/chordin-like protein</fullName>
    </recommendedName>
</protein>
<feature type="region of interest" description="Disordered" evidence="1">
    <location>
        <begin position="40"/>
        <end position="112"/>
    </location>
</feature>
<evidence type="ECO:0000256" key="1">
    <source>
        <dbReference type="SAM" id="MobiDB-lite"/>
    </source>
</evidence>
<reference evidence="2 3" key="1">
    <citation type="journal article" date="2021" name="BMC Biol.">
        <title>Horizontally acquired antibacterial genes associated with adaptive radiation of ladybird beetles.</title>
        <authorList>
            <person name="Li H.S."/>
            <person name="Tang X.F."/>
            <person name="Huang Y.H."/>
            <person name="Xu Z.Y."/>
            <person name="Chen M.L."/>
            <person name="Du X.Y."/>
            <person name="Qiu B.Y."/>
            <person name="Chen P.T."/>
            <person name="Zhang W."/>
            <person name="Slipinski A."/>
            <person name="Escalona H.E."/>
            <person name="Waterhouse R.M."/>
            <person name="Zwick A."/>
            <person name="Pang H."/>
        </authorList>
    </citation>
    <scope>NUCLEOTIDE SEQUENCE [LARGE SCALE GENOMIC DNA]</scope>
    <source>
        <strain evidence="2">SYSU2018</strain>
    </source>
</reference>
<evidence type="ECO:0000313" key="2">
    <source>
        <dbReference type="EMBL" id="KAL3274179.1"/>
    </source>
</evidence>
<feature type="compositionally biased region" description="Low complexity" evidence="1">
    <location>
        <begin position="44"/>
        <end position="60"/>
    </location>
</feature>
<evidence type="ECO:0008006" key="4">
    <source>
        <dbReference type="Google" id="ProtNLM"/>
    </source>
</evidence>
<comment type="caution">
    <text evidence="2">The sequence shown here is derived from an EMBL/GenBank/DDBJ whole genome shotgun (WGS) entry which is preliminary data.</text>
</comment>
<name>A0ABD2N6F8_9CUCU</name>
<keyword evidence="3" id="KW-1185">Reference proteome</keyword>
<dbReference type="SUPFAM" id="SSF57603">
    <property type="entry name" value="FnI-like domain"/>
    <property type="match status" value="2"/>
</dbReference>
<feature type="compositionally biased region" description="Low complexity" evidence="1">
    <location>
        <begin position="103"/>
        <end position="112"/>
    </location>
</feature>
<feature type="compositionally biased region" description="Basic and acidic residues" evidence="1">
    <location>
        <begin position="91"/>
        <end position="102"/>
    </location>
</feature>
<organism evidence="2 3">
    <name type="scientific">Cryptolaemus montrouzieri</name>
    <dbReference type="NCBI Taxonomy" id="559131"/>
    <lineage>
        <taxon>Eukaryota</taxon>
        <taxon>Metazoa</taxon>
        <taxon>Ecdysozoa</taxon>
        <taxon>Arthropoda</taxon>
        <taxon>Hexapoda</taxon>
        <taxon>Insecta</taxon>
        <taxon>Pterygota</taxon>
        <taxon>Neoptera</taxon>
        <taxon>Endopterygota</taxon>
        <taxon>Coleoptera</taxon>
        <taxon>Polyphaga</taxon>
        <taxon>Cucujiformia</taxon>
        <taxon>Coccinelloidea</taxon>
        <taxon>Coccinellidae</taxon>
        <taxon>Scymninae</taxon>
        <taxon>Scymnini</taxon>
        <taxon>Cryptolaemus</taxon>
    </lineage>
</organism>
<dbReference type="AlphaFoldDB" id="A0ABD2N6F8"/>
<accession>A0ABD2N6F8</accession>
<dbReference type="Proteomes" id="UP001516400">
    <property type="component" value="Unassembled WGS sequence"/>
</dbReference>